<gene>
    <name evidence="1" type="ORF">LMJ30_07445</name>
</gene>
<reference evidence="1 2" key="1">
    <citation type="submission" date="2021-11" db="EMBL/GenBank/DDBJ databases">
        <authorList>
            <person name="Huq M.A."/>
        </authorList>
    </citation>
    <scope>NUCLEOTIDE SEQUENCE [LARGE SCALE GENOMIC DNA]</scope>
    <source>
        <strain evidence="1 2">MAHUQ-52</strain>
    </source>
</reference>
<keyword evidence="2" id="KW-1185">Reference proteome</keyword>
<sequence>MTVMENNDQRYLVQQNKISDGDTKPPVFAKVMRGKDGKFEGVSFIKNKEKATVMTVAQAQEAIDWATKKKPNAHEYATKIICLGQ</sequence>
<accession>A0ABS8IS85</accession>
<evidence type="ECO:0000313" key="2">
    <source>
        <dbReference type="Proteomes" id="UP001198701"/>
    </source>
</evidence>
<organism evidence="1 2">
    <name type="scientific">Massilia agrisoli</name>
    <dbReference type="NCBI Taxonomy" id="2892444"/>
    <lineage>
        <taxon>Bacteria</taxon>
        <taxon>Pseudomonadati</taxon>
        <taxon>Pseudomonadota</taxon>
        <taxon>Betaproteobacteria</taxon>
        <taxon>Burkholderiales</taxon>
        <taxon>Oxalobacteraceae</taxon>
        <taxon>Telluria group</taxon>
        <taxon>Massilia</taxon>
    </lineage>
</organism>
<name>A0ABS8IS85_9BURK</name>
<dbReference type="EMBL" id="JAJHPV010000012">
    <property type="protein sequence ID" value="MCC6070786.1"/>
    <property type="molecule type" value="Genomic_DNA"/>
</dbReference>
<proteinExistence type="predicted"/>
<evidence type="ECO:0000313" key="1">
    <source>
        <dbReference type="EMBL" id="MCC6070786.1"/>
    </source>
</evidence>
<dbReference type="Proteomes" id="UP001198701">
    <property type="component" value="Unassembled WGS sequence"/>
</dbReference>
<comment type="caution">
    <text evidence="1">The sequence shown here is derived from an EMBL/GenBank/DDBJ whole genome shotgun (WGS) entry which is preliminary data.</text>
</comment>
<protein>
    <submittedName>
        <fullName evidence="1">Uncharacterized protein</fullName>
    </submittedName>
</protein>